<dbReference type="PRINTS" id="PR00371">
    <property type="entry name" value="FPNCR"/>
</dbReference>
<keyword evidence="1" id="KW-0285">Flavoprotein</keyword>
<dbReference type="InterPro" id="IPR001709">
    <property type="entry name" value="Flavoprot_Pyr_Nucl_cyt_Rdtase"/>
</dbReference>
<feature type="transmembrane region" description="Helical" evidence="4">
    <location>
        <begin position="12"/>
        <end position="33"/>
    </location>
</feature>
<feature type="domain" description="Flavodoxin-like" evidence="5">
    <location>
        <begin position="330"/>
        <end position="466"/>
    </location>
</feature>
<name>A0A1I3UC26_9RHOB</name>
<keyword evidence="4" id="KW-0472">Membrane</keyword>
<dbReference type="Pfam" id="PF00175">
    <property type="entry name" value="NAD_binding_1"/>
    <property type="match status" value="1"/>
</dbReference>
<feature type="transmembrane region" description="Helical" evidence="4">
    <location>
        <begin position="168"/>
        <end position="191"/>
    </location>
</feature>
<dbReference type="PANTHER" id="PTHR19384:SF17">
    <property type="entry name" value="NADPH--CYTOCHROME P450 REDUCTASE"/>
    <property type="match status" value="1"/>
</dbReference>
<dbReference type="RefSeq" id="WP_090061500.1">
    <property type="nucleotide sequence ID" value="NZ_FORH01000006.1"/>
</dbReference>
<dbReference type="GO" id="GO:0003958">
    <property type="term" value="F:NADPH-hemoprotein reductase activity"/>
    <property type="evidence" value="ECO:0007669"/>
    <property type="project" value="UniProtKB-EC"/>
</dbReference>
<evidence type="ECO:0000313" key="8">
    <source>
        <dbReference type="Proteomes" id="UP000199630"/>
    </source>
</evidence>
<dbReference type="STRING" id="588602.SAMN04487991_2981"/>
<dbReference type="Gene3D" id="3.40.50.360">
    <property type="match status" value="1"/>
</dbReference>
<dbReference type="GO" id="GO:0050660">
    <property type="term" value="F:flavin adenine dinucleotide binding"/>
    <property type="evidence" value="ECO:0007669"/>
    <property type="project" value="TreeGrafter"/>
</dbReference>
<organism evidence="7 8">
    <name type="scientific">Celeribacter neptunius</name>
    <dbReference type="NCBI Taxonomy" id="588602"/>
    <lineage>
        <taxon>Bacteria</taxon>
        <taxon>Pseudomonadati</taxon>
        <taxon>Pseudomonadota</taxon>
        <taxon>Alphaproteobacteria</taxon>
        <taxon>Rhodobacterales</taxon>
        <taxon>Roseobacteraceae</taxon>
        <taxon>Celeribacter</taxon>
    </lineage>
</organism>
<keyword evidence="4" id="KW-0812">Transmembrane</keyword>
<dbReference type="Gene3D" id="2.40.30.10">
    <property type="entry name" value="Translation factors"/>
    <property type="match status" value="1"/>
</dbReference>
<dbReference type="InterPro" id="IPR005625">
    <property type="entry name" value="PepSY-ass_TM"/>
</dbReference>
<dbReference type="AlphaFoldDB" id="A0A1I3UC26"/>
<dbReference type="SUPFAM" id="SSF52343">
    <property type="entry name" value="Ferredoxin reductase-like, C-terminal NADP-linked domain"/>
    <property type="match status" value="1"/>
</dbReference>
<dbReference type="GO" id="GO:0005829">
    <property type="term" value="C:cytosol"/>
    <property type="evidence" value="ECO:0007669"/>
    <property type="project" value="TreeGrafter"/>
</dbReference>
<dbReference type="EMBL" id="FORH01000006">
    <property type="protein sequence ID" value="SFJ80465.1"/>
    <property type="molecule type" value="Genomic_DNA"/>
</dbReference>
<dbReference type="Pfam" id="PF03929">
    <property type="entry name" value="PepSY_TM"/>
    <property type="match status" value="1"/>
</dbReference>
<dbReference type="SUPFAM" id="SSF63380">
    <property type="entry name" value="Riboflavin synthase domain-like"/>
    <property type="match status" value="1"/>
</dbReference>
<dbReference type="InterPro" id="IPR008254">
    <property type="entry name" value="Flavodoxin/NO_synth"/>
</dbReference>
<dbReference type="InterPro" id="IPR017927">
    <property type="entry name" value="FAD-bd_FR_type"/>
</dbReference>
<evidence type="ECO:0000256" key="3">
    <source>
        <dbReference type="ARBA" id="ARBA00023797"/>
    </source>
</evidence>
<dbReference type="PANTHER" id="PTHR19384">
    <property type="entry name" value="NITRIC OXIDE SYNTHASE-RELATED"/>
    <property type="match status" value="1"/>
</dbReference>
<dbReference type="SUPFAM" id="SSF52218">
    <property type="entry name" value="Flavoproteins"/>
    <property type="match status" value="1"/>
</dbReference>
<protein>
    <recommendedName>
        <fullName evidence="3">NADPH--hemoprotein reductase</fullName>
        <ecNumber evidence="3">1.6.2.4</ecNumber>
    </recommendedName>
</protein>
<evidence type="ECO:0000256" key="2">
    <source>
        <dbReference type="ARBA" id="ARBA00022643"/>
    </source>
</evidence>
<dbReference type="PROSITE" id="PS50902">
    <property type="entry name" value="FLAVODOXIN_LIKE"/>
    <property type="match status" value="1"/>
</dbReference>
<feature type="transmembrane region" description="Helical" evidence="4">
    <location>
        <begin position="119"/>
        <end position="140"/>
    </location>
</feature>
<keyword evidence="8" id="KW-1185">Reference proteome</keyword>
<reference evidence="8" key="1">
    <citation type="submission" date="2016-10" db="EMBL/GenBank/DDBJ databases">
        <authorList>
            <person name="Varghese N."/>
            <person name="Submissions S."/>
        </authorList>
    </citation>
    <scope>NUCLEOTIDE SEQUENCE [LARGE SCALE GENOMIC DNA]</scope>
    <source>
        <strain evidence="8">DSM 26471</strain>
    </source>
</reference>
<dbReference type="Pfam" id="PF00258">
    <property type="entry name" value="Flavodoxin_1"/>
    <property type="match status" value="1"/>
</dbReference>
<dbReference type="OrthoDB" id="9816402at2"/>
<feature type="transmembrane region" description="Helical" evidence="4">
    <location>
        <begin position="286"/>
        <end position="310"/>
    </location>
</feature>
<evidence type="ECO:0000259" key="5">
    <source>
        <dbReference type="PROSITE" id="PS50902"/>
    </source>
</evidence>
<dbReference type="PROSITE" id="PS51384">
    <property type="entry name" value="FAD_FR"/>
    <property type="match status" value="1"/>
</dbReference>
<keyword evidence="4" id="KW-1133">Transmembrane helix</keyword>
<dbReference type="Proteomes" id="UP000199630">
    <property type="component" value="Unassembled WGS sequence"/>
</dbReference>
<feature type="domain" description="FAD-binding FR-type" evidence="6">
    <location>
        <begin position="483"/>
        <end position="596"/>
    </location>
</feature>
<dbReference type="InterPro" id="IPR039261">
    <property type="entry name" value="FNR_nucleotide-bd"/>
</dbReference>
<evidence type="ECO:0000259" key="6">
    <source>
        <dbReference type="PROSITE" id="PS51384"/>
    </source>
</evidence>
<dbReference type="GO" id="GO:0010181">
    <property type="term" value="F:FMN binding"/>
    <property type="evidence" value="ECO:0007669"/>
    <property type="project" value="InterPro"/>
</dbReference>
<keyword evidence="2" id="KW-0288">FMN</keyword>
<evidence type="ECO:0000256" key="1">
    <source>
        <dbReference type="ARBA" id="ARBA00022630"/>
    </source>
</evidence>
<dbReference type="InterPro" id="IPR017938">
    <property type="entry name" value="Riboflavin_synthase-like_b-brl"/>
</dbReference>
<evidence type="ECO:0000313" key="7">
    <source>
        <dbReference type="EMBL" id="SFJ80465.1"/>
    </source>
</evidence>
<dbReference type="InterPro" id="IPR029039">
    <property type="entry name" value="Flavoprotein-like_sf"/>
</dbReference>
<accession>A0A1I3UC26</accession>
<dbReference type="InterPro" id="IPR001433">
    <property type="entry name" value="OxRdtase_FAD/NAD-bd"/>
</dbReference>
<gene>
    <name evidence="7" type="ORF">SAMN04487991_2981</name>
</gene>
<dbReference type="Gene3D" id="3.40.50.80">
    <property type="entry name" value="Nucleotide-binding domain of ferredoxin-NADP reductase (FNR) module"/>
    <property type="match status" value="1"/>
</dbReference>
<evidence type="ECO:0000256" key="4">
    <source>
        <dbReference type="SAM" id="Phobius"/>
    </source>
</evidence>
<sequence>MFRALHRWAGLAAALLLIIVSLTGVILSFFPLLSADRTGARLDAGALVAAVQENVQGAQQIRVDDNGVVTVSAFGDTGFQQLRIDPASGDVLGPVQSGGLELWFENLHRNLFLSDTGQMAVLIASVAMVALMLSGFALAARRLGGWRKLFARDRGEGAGGLHLKIARIAGLGLIVSAFTGVWMGLATLGLIPDPSPMAPFPSEISTQTTSPADELAGLTAIPGDTLRSVNLPSQGMSGQAYEVETDAGAGFVDPVTGEMLSWADRSGWSRAMDVIHLLHTGQGASLLGLLLGLMALSVPVLSGSGLLIWLGGRSRQGKRLPNTPAEAADVILLVGSEGGTTWRFAHAFARSLSDVGKTTHLAEMNDFTPAQYKRAQSIVLFAATYGDGDAPESAREFLEALADMETPPAAPLSVLGFGDSTFPAFCAYADTVTRAAEAKGWALLLDTHHVDRQAPRDFAKWGTEFAAASGFALGDVSTALTRRPTRSLTLVSKKLYGETAQAPTAVLRFALPKQTLLGRLMKRDFTAFEAGDLLNVIPEGDDSPRSYSLASGSKDGFVEICVRKAPGGLASGQLCALNPGDTIAAYTTPNAQFHAPEGDAPLVLIGAGAGIGALAGMIRGNTRKRETHLFFGMRSRAGGIPFEIEFEDWADNGQLSDLVLALSRSETPRYVQHALQDEVAKLRDLIRRGAHVMICGGRDMGDGVRAVFEDILAPLGLSVRHLEEEGRYAVDVF</sequence>
<dbReference type="EC" id="1.6.2.4" evidence="3"/>
<proteinExistence type="predicted"/>